<keyword evidence="2" id="KW-1185">Reference proteome</keyword>
<comment type="caution">
    <text evidence="1">The sequence shown here is derived from an EMBL/GenBank/DDBJ whole genome shotgun (WGS) entry which is preliminary data.</text>
</comment>
<gene>
    <name evidence="1" type="ORF">HanXRQr2_Chr07g0296881</name>
</gene>
<reference evidence="1" key="1">
    <citation type="journal article" date="2017" name="Nature">
        <title>The sunflower genome provides insights into oil metabolism, flowering and Asterid evolution.</title>
        <authorList>
            <person name="Badouin H."/>
            <person name="Gouzy J."/>
            <person name="Grassa C.J."/>
            <person name="Murat F."/>
            <person name="Staton S.E."/>
            <person name="Cottret L."/>
            <person name="Lelandais-Briere C."/>
            <person name="Owens G.L."/>
            <person name="Carrere S."/>
            <person name="Mayjonade B."/>
            <person name="Legrand L."/>
            <person name="Gill N."/>
            <person name="Kane N.C."/>
            <person name="Bowers J.E."/>
            <person name="Hubner S."/>
            <person name="Bellec A."/>
            <person name="Berard A."/>
            <person name="Berges H."/>
            <person name="Blanchet N."/>
            <person name="Boniface M.C."/>
            <person name="Brunel D."/>
            <person name="Catrice O."/>
            <person name="Chaidir N."/>
            <person name="Claudel C."/>
            <person name="Donnadieu C."/>
            <person name="Faraut T."/>
            <person name="Fievet G."/>
            <person name="Helmstetter N."/>
            <person name="King M."/>
            <person name="Knapp S.J."/>
            <person name="Lai Z."/>
            <person name="Le Paslier M.C."/>
            <person name="Lippi Y."/>
            <person name="Lorenzon L."/>
            <person name="Mandel J.R."/>
            <person name="Marage G."/>
            <person name="Marchand G."/>
            <person name="Marquand E."/>
            <person name="Bret-Mestries E."/>
            <person name="Morien E."/>
            <person name="Nambeesan S."/>
            <person name="Nguyen T."/>
            <person name="Pegot-Espagnet P."/>
            <person name="Pouilly N."/>
            <person name="Raftis F."/>
            <person name="Sallet E."/>
            <person name="Schiex T."/>
            <person name="Thomas J."/>
            <person name="Vandecasteele C."/>
            <person name="Vares D."/>
            <person name="Vear F."/>
            <person name="Vautrin S."/>
            <person name="Crespi M."/>
            <person name="Mangin B."/>
            <person name="Burke J.M."/>
            <person name="Salse J."/>
            <person name="Munos S."/>
            <person name="Vincourt P."/>
            <person name="Rieseberg L.H."/>
            <person name="Langlade N.B."/>
        </authorList>
    </citation>
    <scope>NUCLEOTIDE SEQUENCE</scope>
    <source>
        <tissue evidence="1">Leaves</tissue>
    </source>
</reference>
<name>A0A9K3NGH8_HELAN</name>
<evidence type="ECO:0000313" key="2">
    <source>
        <dbReference type="Proteomes" id="UP000215914"/>
    </source>
</evidence>
<evidence type="ECO:0000313" key="1">
    <source>
        <dbReference type="EMBL" id="KAF5798773.1"/>
    </source>
</evidence>
<protein>
    <submittedName>
        <fullName evidence="1">Uncharacterized protein</fullName>
    </submittedName>
</protein>
<organism evidence="1 2">
    <name type="scientific">Helianthus annuus</name>
    <name type="common">Common sunflower</name>
    <dbReference type="NCBI Taxonomy" id="4232"/>
    <lineage>
        <taxon>Eukaryota</taxon>
        <taxon>Viridiplantae</taxon>
        <taxon>Streptophyta</taxon>
        <taxon>Embryophyta</taxon>
        <taxon>Tracheophyta</taxon>
        <taxon>Spermatophyta</taxon>
        <taxon>Magnoliopsida</taxon>
        <taxon>eudicotyledons</taxon>
        <taxon>Gunneridae</taxon>
        <taxon>Pentapetalae</taxon>
        <taxon>asterids</taxon>
        <taxon>campanulids</taxon>
        <taxon>Asterales</taxon>
        <taxon>Asteraceae</taxon>
        <taxon>Asteroideae</taxon>
        <taxon>Heliantheae alliance</taxon>
        <taxon>Heliantheae</taxon>
        <taxon>Helianthus</taxon>
    </lineage>
</organism>
<dbReference type="EMBL" id="MNCJ02000322">
    <property type="protein sequence ID" value="KAF5798773.1"/>
    <property type="molecule type" value="Genomic_DNA"/>
</dbReference>
<reference evidence="1" key="2">
    <citation type="submission" date="2020-06" db="EMBL/GenBank/DDBJ databases">
        <title>Helianthus annuus Genome sequencing and assembly Release 2.</title>
        <authorList>
            <person name="Gouzy J."/>
            <person name="Langlade N."/>
            <person name="Munos S."/>
        </authorList>
    </citation>
    <scope>NUCLEOTIDE SEQUENCE</scope>
    <source>
        <tissue evidence="1">Leaves</tissue>
    </source>
</reference>
<proteinExistence type="predicted"/>
<dbReference type="AlphaFoldDB" id="A0A9K3NGH8"/>
<accession>A0A9K3NGH8</accession>
<dbReference type="Gramene" id="mRNA:HanXRQr2_Chr07g0296881">
    <property type="protein sequence ID" value="mRNA:HanXRQr2_Chr07g0296881"/>
    <property type="gene ID" value="HanXRQr2_Chr07g0296881"/>
</dbReference>
<dbReference type="Proteomes" id="UP000215914">
    <property type="component" value="Unassembled WGS sequence"/>
</dbReference>
<sequence>MSGGGLFLQTPNHPLKWYFVLLRWPSPPLESGSMDHCKPPSEAALPEKSGGTGGLGMLFDFFCWVSFDFWVSDFASGARWCPVVSIDLLAVVTMLWQGRWRSMMMSFNLSETPTEL</sequence>